<dbReference type="OrthoDB" id="779619at2759"/>
<keyword evidence="8 9" id="KW-0326">Glycosidase</keyword>
<evidence type="ECO:0000256" key="2">
    <source>
        <dbReference type="ARBA" id="ARBA00012729"/>
    </source>
</evidence>
<evidence type="ECO:0000256" key="10">
    <source>
        <dbReference type="RuleBase" id="RU004453"/>
    </source>
</evidence>
<evidence type="ECO:0000256" key="4">
    <source>
        <dbReference type="ARBA" id="ARBA00022801"/>
    </source>
</evidence>
<dbReference type="PROSITE" id="PS51910">
    <property type="entry name" value="GH18_2"/>
    <property type="match status" value="1"/>
</dbReference>
<dbReference type="Gene3D" id="3.20.20.80">
    <property type="entry name" value="Glycosidases"/>
    <property type="match status" value="1"/>
</dbReference>
<keyword evidence="3 11" id="KW-0732">Signal</keyword>
<gene>
    <name evidence="13" type="ORF">EJB05_17582</name>
</gene>
<feature type="chain" id="PRO_5023931966" description="chitinase" evidence="11">
    <location>
        <begin position="27"/>
        <end position="231"/>
    </location>
</feature>
<dbReference type="InterPro" id="IPR050542">
    <property type="entry name" value="Glycosyl_Hydrlase18_Chitinase"/>
</dbReference>
<feature type="signal peptide" evidence="11">
    <location>
        <begin position="1"/>
        <end position="26"/>
    </location>
</feature>
<evidence type="ECO:0000313" key="13">
    <source>
        <dbReference type="EMBL" id="TVU35681.1"/>
    </source>
</evidence>
<dbReference type="EC" id="3.2.1.14" evidence="2"/>
<evidence type="ECO:0000256" key="5">
    <source>
        <dbReference type="ARBA" id="ARBA00023024"/>
    </source>
</evidence>
<dbReference type="InterPro" id="IPR001579">
    <property type="entry name" value="Glyco_hydro_18_chit_AS"/>
</dbReference>
<keyword evidence="4 9" id="KW-0378">Hydrolase</keyword>
<dbReference type="Proteomes" id="UP000324897">
    <property type="component" value="Unassembled WGS sequence"/>
</dbReference>
<sequence>MAAKLSWPSPVLALLLIAGMVDNTRARDVAVYWGQNGNEGTLADTCNSGSYTYVLISFLSTFGNGLTPALNLAGHCNPSAGGCTGLTSDIQACQSHGIKVLLSLGGGGGDYDLSSSDDANNLARYLWDNFLGGTGSSSRPLGAAVLDGIDFDVENGDPAHYDDLANALRAKGQMLLTTAPMCRYSYPASIVALQFDVVWVQFFMIPSHRGQSGYAVAKPGKRRFVSLSSDG</sequence>
<evidence type="ECO:0000256" key="1">
    <source>
        <dbReference type="ARBA" id="ARBA00000822"/>
    </source>
</evidence>
<reference evidence="13 14" key="1">
    <citation type="journal article" date="2019" name="Sci. Rep.">
        <title>A high-quality genome of Eragrostis curvula grass provides insights into Poaceae evolution and supports new strategies to enhance forage quality.</title>
        <authorList>
            <person name="Carballo J."/>
            <person name="Santos B.A.C.M."/>
            <person name="Zappacosta D."/>
            <person name="Garbus I."/>
            <person name="Selva J.P."/>
            <person name="Gallo C.A."/>
            <person name="Diaz A."/>
            <person name="Albertini E."/>
            <person name="Caccamo M."/>
            <person name="Echenique V."/>
        </authorList>
    </citation>
    <scope>NUCLEOTIDE SEQUENCE [LARGE SCALE GENOMIC DNA]</scope>
    <source>
        <strain evidence="14">cv. Victoria</strain>
        <tissue evidence="13">Leaf</tissue>
    </source>
</reference>
<evidence type="ECO:0000259" key="12">
    <source>
        <dbReference type="PROSITE" id="PS51910"/>
    </source>
</evidence>
<dbReference type="GO" id="GO:0008843">
    <property type="term" value="F:endochitinase activity"/>
    <property type="evidence" value="ECO:0007669"/>
    <property type="project" value="UniProtKB-EC"/>
</dbReference>
<keyword evidence="6" id="KW-1015">Disulfide bond</keyword>
<evidence type="ECO:0000256" key="6">
    <source>
        <dbReference type="ARBA" id="ARBA00023157"/>
    </source>
</evidence>
<dbReference type="AlphaFoldDB" id="A0A5J9VJD2"/>
<proteinExistence type="inferred from homology"/>
<evidence type="ECO:0000256" key="7">
    <source>
        <dbReference type="ARBA" id="ARBA00023277"/>
    </source>
</evidence>
<comment type="caution">
    <text evidence="13">The sequence shown here is derived from an EMBL/GenBank/DDBJ whole genome shotgun (WGS) entry which is preliminary data.</text>
</comment>
<evidence type="ECO:0000313" key="14">
    <source>
        <dbReference type="Proteomes" id="UP000324897"/>
    </source>
</evidence>
<dbReference type="GO" id="GO:0006032">
    <property type="term" value="P:chitin catabolic process"/>
    <property type="evidence" value="ECO:0007669"/>
    <property type="project" value="UniProtKB-KW"/>
</dbReference>
<keyword evidence="5" id="KW-0624">Polysaccharide degradation</keyword>
<protein>
    <recommendedName>
        <fullName evidence="2">chitinase</fullName>
        <ecNumber evidence="2">3.2.1.14</ecNumber>
    </recommendedName>
</protein>
<dbReference type="InterPro" id="IPR017853">
    <property type="entry name" value="GH"/>
</dbReference>
<keyword evidence="5" id="KW-0146">Chitin degradation</keyword>
<comment type="similarity">
    <text evidence="10">Belongs to the glycosyl hydrolase 18 family.</text>
</comment>
<keyword evidence="7" id="KW-0119">Carbohydrate metabolism</keyword>
<evidence type="ECO:0000256" key="11">
    <source>
        <dbReference type="SAM" id="SignalP"/>
    </source>
</evidence>
<dbReference type="Gramene" id="TVU35681">
    <property type="protein sequence ID" value="TVU35681"/>
    <property type="gene ID" value="EJB05_17582"/>
</dbReference>
<evidence type="ECO:0000256" key="8">
    <source>
        <dbReference type="ARBA" id="ARBA00023295"/>
    </source>
</evidence>
<dbReference type="PANTHER" id="PTHR45708">
    <property type="entry name" value="ENDOCHITINASE"/>
    <property type="match status" value="1"/>
</dbReference>
<dbReference type="SUPFAM" id="SSF51445">
    <property type="entry name" value="(Trans)glycosidases"/>
    <property type="match status" value="1"/>
</dbReference>
<dbReference type="GO" id="GO:0005576">
    <property type="term" value="C:extracellular region"/>
    <property type="evidence" value="ECO:0007669"/>
    <property type="project" value="TreeGrafter"/>
</dbReference>
<feature type="domain" description="GH18" evidence="12">
    <location>
        <begin position="27"/>
        <end position="231"/>
    </location>
</feature>
<keyword evidence="14" id="KW-1185">Reference proteome</keyword>
<dbReference type="InterPro" id="IPR001223">
    <property type="entry name" value="Glyco_hydro18_cat"/>
</dbReference>
<comment type="catalytic activity">
    <reaction evidence="1">
        <text>Random endo-hydrolysis of N-acetyl-beta-D-glucosaminide (1-&gt;4)-beta-linkages in chitin and chitodextrins.</text>
        <dbReference type="EC" id="3.2.1.14"/>
    </reaction>
</comment>
<evidence type="ECO:0000256" key="3">
    <source>
        <dbReference type="ARBA" id="ARBA00022729"/>
    </source>
</evidence>
<dbReference type="PANTHER" id="PTHR45708:SF22">
    <property type="entry name" value="ACIDIC ENDOCHITINASE"/>
    <property type="match status" value="1"/>
</dbReference>
<dbReference type="PROSITE" id="PS01095">
    <property type="entry name" value="GH18_1"/>
    <property type="match status" value="1"/>
</dbReference>
<feature type="non-terminal residue" evidence="13">
    <location>
        <position position="1"/>
    </location>
</feature>
<organism evidence="13 14">
    <name type="scientific">Eragrostis curvula</name>
    <name type="common">weeping love grass</name>
    <dbReference type="NCBI Taxonomy" id="38414"/>
    <lineage>
        <taxon>Eukaryota</taxon>
        <taxon>Viridiplantae</taxon>
        <taxon>Streptophyta</taxon>
        <taxon>Embryophyta</taxon>
        <taxon>Tracheophyta</taxon>
        <taxon>Spermatophyta</taxon>
        <taxon>Magnoliopsida</taxon>
        <taxon>Liliopsida</taxon>
        <taxon>Poales</taxon>
        <taxon>Poaceae</taxon>
        <taxon>PACMAD clade</taxon>
        <taxon>Chloridoideae</taxon>
        <taxon>Eragrostideae</taxon>
        <taxon>Eragrostidinae</taxon>
        <taxon>Eragrostis</taxon>
    </lineage>
</organism>
<dbReference type="Pfam" id="PF00704">
    <property type="entry name" value="Glyco_hydro_18"/>
    <property type="match status" value="1"/>
</dbReference>
<dbReference type="EMBL" id="RWGY01000009">
    <property type="protein sequence ID" value="TVU35681.1"/>
    <property type="molecule type" value="Genomic_DNA"/>
</dbReference>
<name>A0A5J9VJD2_9POAL</name>
<dbReference type="GO" id="GO:0005975">
    <property type="term" value="P:carbohydrate metabolic process"/>
    <property type="evidence" value="ECO:0007669"/>
    <property type="project" value="InterPro"/>
</dbReference>
<evidence type="ECO:0000256" key="9">
    <source>
        <dbReference type="RuleBase" id="RU000489"/>
    </source>
</evidence>
<accession>A0A5J9VJD2</accession>